<dbReference type="InterPro" id="IPR001173">
    <property type="entry name" value="Glyco_trans_2-like"/>
</dbReference>
<dbReference type="SUPFAM" id="SSF53448">
    <property type="entry name" value="Nucleotide-diphospho-sugar transferases"/>
    <property type="match status" value="1"/>
</dbReference>
<evidence type="ECO:0000313" key="5">
    <source>
        <dbReference type="Proteomes" id="UP000198765"/>
    </source>
</evidence>
<evidence type="ECO:0000313" key="4">
    <source>
        <dbReference type="EMBL" id="SBT42729.1"/>
    </source>
</evidence>
<dbReference type="GO" id="GO:0016740">
    <property type="term" value="F:transferase activity"/>
    <property type="evidence" value="ECO:0007669"/>
    <property type="project" value="UniProtKB-KW"/>
</dbReference>
<dbReference type="AlphaFoldDB" id="A0A1A8ZFZ2"/>
<protein>
    <submittedName>
        <fullName evidence="4">Glycosyltransferase involved in cell wall bisynthesis</fullName>
    </submittedName>
</protein>
<dbReference type="PATRIC" id="fig|299146.4.peg.1641"/>
<proteinExistence type="inferred from homology"/>
<dbReference type="RefSeq" id="WP_197673947.1">
    <property type="nucleotide sequence ID" value="NZ_LT594324.1"/>
</dbReference>
<dbReference type="Pfam" id="PF00535">
    <property type="entry name" value="Glycos_transf_2"/>
    <property type="match status" value="1"/>
</dbReference>
<dbReference type="Gene3D" id="3.90.550.10">
    <property type="entry name" value="Spore Coat Polysaccharide Biosynthesis Protein SpsA, Chain A"/>
    <property type="match status" value="1"/>
</dbReference>
<dbReference type="InterPro" id="IPR050256">
    <property type="entry name" value="Glycosyltransferase_2"/>
</dbReference>
<dbReference type="PANTHER" id="PTHR48090:SF7">
    <property type="entry name" value="RFBJ PROTEIN"/>
    <property type="match status" value="1"/>
</dbReference>
<evidence type="ECO:0000256" key="2">
    <source>
        <dbReference type="SAM" id="MobiDB-lite"/>
    </source>
</evidence>
<reference evidence="4 5" key="1">
    <citation type="submission" date="2016-06" db="EMBL/GenBank/DDBJ databases">
        <authorList>
            <person name="Kjaerup R.B."/>
            <person name="Dalgaard T.S."/>
            <person name="Juul-Madsen H.R."/>
        </authorList>
    </citation>
    <scope>NUCLEOTIDE SEQUENCE [LARGE SCALE GENOMIC DNA]</scope>
    <source>
        <strain evidence="4 5">DSM 45248</strain>
    </source>
</reference>
<name>A0A1A8ZFZ2_9ACTN</name>
<dbReference type="Proteomes" id="UP000198765">
    <property type="component" value="Chromosome I"/>
</dbReference>
<feature type="domain" description="Glycosyltransferase 2-like" evidence="3">
    <location>
        <begin position="57"/>
        <end position="210"/>
    </location>
</feature>
<organism evidence="4 5">
    <name type="scientific">Micromonospora narathiwatensis</name>
    <dbReference type="NCBI Taxonomy" id="299146"/>
    <lineage>
        <taxon>Bacteria</taxon>
        <taxon>Bacillati</taxon>
        <taxon>Actinomycetota</taxon>
        <taxon>Actinomycetes</taxon>
        <taxon>Micromonosporales</taxon>
        <taxon>Micromonosporaceae</taxon>
        <taxon>Micromonospora</taxon>
    </lineage>
</organism>
<evidence type="ECO:0000259" key="3">
    <source>
        <dbReference type="Pfam" id="PF00535"/>
    </source>
</evidence>
<evidence type="ECO:0000256" key="1">
    <source>
        <dbReference type="ARBA" id="ARBA00006739"/>
    </source>
</evidence>
<dbReference type="EMBL" id="LT594324">
    <property type="protein sequence ID" value="SBT42729.1"/>
    <property type="molecule type" value="Genomic_DNA"/>
</dbReference>
<dbReference type="PANTHER" id="PTHR48090">
    <property type="entry name" value="UNDECAPRENYL-PHOSPHATE 4-DEOXY-4-FORMAMIDO-L-ARABINOSE TRANSFERASE-RELATED"/>
    <property type="match status" value="1"/>
</dbReference>
<sequence length="309" mass="34346">MTLNPDIDTHVPSLLTEPPLTAPSGQGDRALSILRMRERPEGDGGVVTAQPERQTVSVVIPTLNEEKNIEWVLRRMPPIVDEVVLVDGHSSDRTVEVARSIRPDIVVLTQNCRGKGDAARVAFAAATGDLIVMIDADGSMDPAEIHQYVTPLVNGYDFVKGSRFLSGGGSTDLTALRRTGNSMLVRLTNSFFLVRFTDLCYGFCSFRRECLPALALTAHGFEIETELVIHALKANLRIAEVPSTEFPRRCGTSNLHTFRDGQRVLRTLLRERFVRRPRPVVDPIDHRALQRWQPPAVEPTSQPLNEVPR</sequence>
<dbReference type="InterPro" id="IPR029044">
    <property type="entry name" value="Nucleotide-diphossugar_trans"/>
</dbReference>
<keyword evidence="5" id="KW-1185">Reference proteome</keyword>
<gene>
    <name evidence="4" type="ORF">GA0070621_1594</name>
</gene>
<keyword evidence="4" id="KW-0808">Transferase</keyword>
<accession>A0A1A8ZFZ2</accession>
<comment type="similarity">
    <text evidence="1">Belongs to the glycosyltransferase 2 family.</text>
</comment>
<feature type="region of interest" description="Disordered" evidence="2">
    <location>
        <begin position="1"/>
        <end position="27"/>
    </location>
</feature>
<dbReference type="CDD" id="cd04179">
    <property type="entry name" value="DPM_DPG-synthase_like"/>
    <property type="match status" value="1"/>
</dbReference>